<dbReference type="EMBL" id="JASCZI010272235">
    <property type="protein sequence ID" value="MED6221185.1"/>
    <property type="molecule type" value="Genomic_DNA"/>
</dbReference>
<evidence type="ECO:0000313" key="2">
    <source>
        <dbReference type="Proteomes" id="UP001341840"/>
    </source>
</evidence>
<organism evidence="1 2">
    <name type="scientific">Stylosanthes scabra</name>
    <dbReference type="NCBI Taxonomy" id="79078"/>
    <lineage>
        <taxon>Eukaryota</taxon>
        <taxon>Viridiplantae</taxon>
        <taxon>Streptophyta</taxon>
        <taxon>Embryophyta</taxon>
        <taxon>Tracheophyta</taxon>
        <taxon>Spermatophyta</taxon>
        <taxon>Magnoliopsida</taxon>
        <taxon>eudicotyledons</taxon>
        <taxon>Gunneridae</taxon>
        <taxon>Pentapetalae</taxon>
        <taxon>rosids</taxon>
        <taxon>fabids</taxon>
        <taxon>Fabales</taxon>
        <taxon>Fabaceae</taxon>
        <taxon>Papilionoideae</taxon>
        <taxon>50 kb inversion clade</taxon>
        <taxon>dalbergioids sensu lato</taxon>
        <taxon>Dalbergieae</taxon>
        <taxon>Pterocarpus clade</taxon>
        <taxon>Stylosanthes</taxon>
    </lineage>
</organism>
<keyword evidence="2" id="KW-1185">Reference proteome</keyword>
<gene>
    <name evidence="1" type="ORF">PIB30_052080</name>
</gene>
<reference evidence="1 2" key="1">
    <citation type="journal article" date="2023" name="Plants (Basel)">
        <title>Bridging the Gap: Combining Genomics and Transcriptomics Approaches to Understand Stylosanthes scabra, an Orphan Legume from the Brazilian Caatinga.</title>
        <authorList>
            <person name="Ferreira-Neto J.R.C."/>
            <person name="da Silva M.D."/>
            <person name="Binneck E."/>
            <person name="de Melo N.F."/>
            <person name="da Silva R.H."/>
            <person name="de Melo A.L.T.M."/>
            <person name="Pandolfi V."/>
            <person name="Bustamante F.O."/>
            <person name="Brasileiro-Vidal A.C."/>
            <person name="Benko-Iseppon A.M."/>
        </authorList>
    </citation>
    <scope>NUCLEOTIDE SEQUENCE [LARGE SCALE GENOMIC DNA]</scope>
    <source>
        <tissue evidence="1">Leaves</tissue>
    </source>
</reference>
<comment type="caution">
    <text evidence="1">The sequence shown here is derived from an EMBL/GenBank/DDBJ whole genome shotgun (WGS) entry which is preliminary data.</text>
</comment>
<evidence type="ECO:0000313" key="1">
    <source>
        <dbReference type="EMBL" id="MED6221185.1"/>
    </source>
</evidence>
<protein>
    <submittedName>
        <fullName evidence="1">Uncharacterized protein</fullName>
    </submittedName>
</protein>
<sequence length="199" mass="22385">MNNSKTRVDYILLTPHLLQLQKESTLSTIEFSFVITFVFFSGRWKRHHQGLVSLPRQGASERGADHHGPSNATMVRAYPNNRTLIVNQSSLQRWTFTFESLTAIEIAVATEFESQHWNVGQLRRASPLLEATKTNFSCLDMAEDGPAMAVALLHLASNDDEDAIWVGCDGWQPSRSSDTRSSNDVHIGRTSCCFRREGM</sequence>
<accession>A0ABU6ZGW5</accession>
<name>A0ABU6ZGW5_9FABA</name>
<proteinExistence type="predicted"/>
<dbReference type="Proteomes" id="UP001341840">
    <property type="component" value="Unassembled WGS sequence"/>
</dbReference>